<organism evidence="2 3">
    <name type="scientific">Leptospirillum ferriphilum</name>
    <dbReference type="NCBI Taxonomy" id="178606"/>
    <lineage>
        <taxon>Bacteria</taxon>
        <taxon>Pseudomonadati</taxon>
        <taxon>Nitrospirota</taxon>
        <taxon>Nitrospiria</taxon>
        <taxon>Nitrospirales</taxon>
        <taxon>Nitrospiraceae</taxon>
        <taxon>Leptospirillum</taxon>
    </lineage>
</organism>
<feature type="compositionally biased region" description="Polar residues" evidence="1">
    <location>
        <begin position="203"/>
        <end position="212"/>
    </location>
</feature>
<dbReference type="AlphaFoldDB" id="A0A094X6P6"/>
<dbReference type="PATRIC" id="fig|178606.4.peg.808"/>
<reference evidence="2 3" key="1">
    <citation type="submission" date="2014-06" db="EMBL/GenBank/DDBJ databases">
        <title>Draft genome sequence of iron oxidizing acidophile Leptospirillum ferriphilum DSM14647.</title>
        <authorList>
            <person name="Cardenas J.P."/>
            <person name="Lazcano M."/>
            <person name="Ossandon F.J."/>
            <person name="Corbett M."/>
            <person name="Holmes D.S."/>
            <person name="Watkin E."/>
        </authorList>
    </citation>
    <scope>NUCLEOTIDE SEQUENCE [LARGE SCALE GENOMIC DNA]</scope>
    <source>
        <strain evidence="2 3">DSM 14647</strain>
    </source>
</reference>
<feature type="region of interest" description="Disordered" evidence="1">
    <location>
        <begin position="180"/>
        <end position="212"/>
    </location>
</feature>
<protein>
    <submittedName>
        <fullName evidence="2">Uncharacterized protein</fullName>
    </submittedName>
</protein>
<dbReference type="Proteomes" id="UP000029452">
    <property type="component" value="Unassembled WGS sequence"/>
</dbReference>
<name>A0A094X6P6_9BACT</name>
<proteinExistence type="predicted"/>
<comment type="caution">
    <text evidence="2">The sequence shown here is derived from an EMBL/GenBank/DDBJ whole genome shotgun (WGS) entry which is preliminary data.</text>
</comment>
<sequence length="212" mass="23293">MPFLRSFRRSRRLLPARRRIRRLKRLFLGIVPPKGHLLMLLAASLALPSPAGAIENLGGIVVEIEPSRSPGDLRLLLDRVPLGPGGVPLCRKPSRKSVLVLAQKGVRREGEHSTFVVSSGRPDSLSALLSVGDCLTVNGRPERRGMNPAADDIRIVSSLQKRKKAKPVRAFSLKIWEEHPSLPSVSSPLPIPEKQRFPDKTLVSRSDSPGTH</sequence>
<dbReference type="EMBL" id="JPGK01000003">
    <property type="protein sequence ID" value="KGA94239.1"/>
    <property type="molecule type" value="Genomic_DNA"/>
</dbReference>
<evidence type="ECO:0000313" key="2">
    <source>
        <dbReference type="EMBL" id="KGA94239.1"/>
    </source>
</evidence>
<evidence type="ECO:0000256" key="1">
    <source>
        <dbReference type="SAM" id="MobiDB-lite"/>
    </source>
</evidence>
<evidence type="ECO:0000313" key="3">
    <source>
        <dbReference type="Proteomes" id="UP000029452"/>
    </source>
</evidence>
<accession>A0A094X6P6</accession>
<gene>
    <name evidence="2" type="ORF">LptCag_1002</name>
</gene>